<evidence type="ECO:0000313" key="1">
    <source>
        <dbReference type="EMBL" id="CAB0018503.1"/>
    </source>
</evidence>
<protein>
    <submittedName>
        <fullName evidence="1">Uncharacterized protein</fullName>
    </submittedName>
</protein>
<reference evidence="1 2" key="1">
    <citation type="submission" date="2020-02" db="EMBL/GenBank/DDBJ databases">
        <authorList>
            <person name="Ferguson B K."/>
        </authorList>
    </citation>
    <scope>NUCLEOTIDE SEQUENCE [LARGE SCALE GENOMIC DNA]</scope>
</reference>
<accession>A0A6H5HQ35</accession>
<dbReference type="Proteomes" id="UP000479000">
    <property type="component" value="Unassembled WGS sequence"/>
</dbReference>
<dbReference type="AlphaFoldDB" id="A0A6H5HQ35"/>
<keyword evidence="2" id="KW-1185">Reference proteome</keyword>
<evidence type="ECO:0000313" key="2">
    <source>
        <dbReference type="Proteomes" id="UP000479000"/>
    </source>
</evidence>
<name>A0A6H5HQ35_9HEMI</name>
<gene>
    <name evidence="1" type="ORF">NTEN_LOCUS22362</name>
</gene>
<organism evidence="1 2">
    <name type="scientific">Nesidiocoris tenuis</name>
    <dbReference type="NCBI Taxonomy" id="355587"/>
    <lineage>
        <taxon>Eukaryota</taxon>
        <taxon>Metazoa</taxon>
        <taxon>Ecdysozoa</taxon>
        <taxon>Arthropoda</taxon>
        <taxon>Hexapoda</taxon>
        <taxon>Insecta</taxon>
        <taxon>Pterygota</taxon>
        <taxon>Neoptera</taxon>
        <taxon>Paraneoptera</taxon>
        <taxon>Hemiptera</taxon>
        <taxon>Heteroptera</taxon>
        <taxon>Panheteroptera</taxon>
        <taxon>Cimicomorpha</taxon>
        <taxon>Miridae</taxon>
        <taxon>Dicyphina</taxon>
        <taxon>Nesidiocoris</taxon>
    </lineage>
</organism>
<sequence>MRAETTLEEHYFRRIESPPDPIVCLCEALSRNLGRVSPGIGYWPRFESAGQRVGEHDLRDELVTRRWGGYGPAAAVAAIAVRQRRIRVVPTLVVVVLDVQRRQFRIFDPQGATAVVDILSVERLKKLVFYFLKIYIQ</sequence>
<proteinExistence type="predicted"/>
<dbReference type="EMBL" id="CADCXU010032947">
    <property type="protein sequence ID" value="CAB0018503.1"/>
    <property type="molecule type" value="Genomic_DNA"/>
</dbReference>